<sequence length="430" mass="48045">MNTSLPALNSMKPHRTNVLLNLATSIRASQTTKPNQNVQNFIDARIVKTGFDLSTCRSNFLVESLVKRGEFSEARKMFDQMPNRNTVSTNMIISGYVKSGNLASARELFDGMVERTSVSWTILIGAYSRRNHFREAFRLFVDMRRGGFDPDYVTFATLLSGCNDLDTANEVIQVHANIVKFGYNSALVVCNSLVDSYCKIRRLDLACRIFKEMPEKDSISFNALITGHAKVGLNKKAIRLFIEMQHLGYKPSDFTFAAALSAGIGFGDIALGQLIHAFVVKSNFVGNVFVGNALLDFYSKHDSVVEARKLFDEMPEVDGISYNVIITCYAWNGLHKESLKLFRELHFTRFDRRQFPFSTLLSIVANMVELEIGRQVHTQAIVTTANSEVQVGNSLVDMYAKCGKFEEARKIFATLSHKSGVPSTAMISAS</sequence>
<keyword evidence="2" id="KW-1185">Reference proteome</keyword>
<name>A0ACC0ZRR0_9ROSI</name>
<comment type="caution">
    <text evidence="1">The sequence shown here is derived from an EMBL/GenBank/DDBJ whole genome shotgun (WGS) entry which is preliminary data.</text>
</comment>
<dbReference type="EMBL" id="CM047736">
    <property type="protein sequence ID" value="KAJ0054695.1"/>
    <property type="molecule type" value="Genomic_DNA"/>
</dbReference>
<reference evidence="2" key="1">
    <citation type="journal article" date="2023" name="G3 (Bethesda)">
        <title>Genome assembly and association tests identify interacting loci associated with vigor, precocity, and sex in interspecific pistachio rootstocks.</title>
        <authorList>
            <person name="Palmer W."/>
            <person name="Jacygrad E."/>
            <person name="Sagayaradj S."/>
            <person name="Cavanaugh K."/>
            <person name="Han R."/>
            <person name="Bertier L."/>
            <person name="Beede B."/>
            <person name="Kafkas S."/>
            <person name="Golino D."/>
            <person name="Preece J."/>
            <person name="Michelmore R."/>
        </authorList>
    </citation>
    <scope>NUCLEOTIDE SEQUENCE [LARGE SCALE GENOMIC DNA]</scope>
</reference>
<evidence type="ECO:0000313" key="2">
    <source>
        <dbReference type="Proteomes" id="UP001163603"/>
    </source>
</evidence>
<organism evidence="1 2">
    <name type="scientific">Pistacia integerrima</name>
    <dbReference type="NCBI Taxonomy" id="434235"/>
    <lineage>
        <taxon>Eukaryota</taxon>
        <taxon>Viridiplantae</taxon>
        <taxon>Streptophyta</taxon>
        <taxon>Embryophyta</taxon>
        <taxon>Tracheophyta</taxon>
        <taxon>Spermatophyta</taxon>
        <taxon>Magnoliopsida</taxon>
        <taxon>eudicotyledons</taxon>
        <taxon>Gunneridae</taxon>
        <taxon>Pentapetalae</taxon>
        <taxon>rosids</taxon>
        <taxon>malvids</taxon>
        <taxon>Sapindales</taxon>
        <taxon>Anacardiaceae</taxon>
        <taxon>Pistacia</taxon>
    </lineage>
</organism>
<protein>
    <submittedName>
        <fullName evidence="1">Uncharacterized protein</fullName>
    </submittedName>
</protein>
<accession>A0ACC0ZRR0</accession>
<dbReference type="Proteomes" id="UP001163603">
    <property type="component" value="Chromosome 1"/>
</dbReference>
<evidence type="ECO:0000313" key="1">
    <source>
        <dbReference type="EMBL" id="KAJ0054695.1"/>
    </source>
</evidence>
<gene>
    <name evidence="1" type="ORF">Pint_02524</name>
</gene>
<proteinExistence type="predicted"/>